<evidence type="ECO:0000313" key="10">
    <source>
        <dbReference type="Proteomes" id="UP000472274"/>
    </source>
</evidence>
<evidence type="ECO:0000256" key="1">
    <source>
        <dbReference type="ARBA" id="ARBA00004496"/>
    </source>
</evidence>
<evidence type="ECO:0000256" key="7">
    <source>
        <dbReference type="ARBA" id="ARBA00026004"/>
    </source>
</evidence>
<evidence type="ECO:0000256" key="6">
    <source>
        <dbReference type="ARBA" id="ARBA00024898"/>
    </source>
</evidence>
<dbReference type="InterPro" id="IPR026157">
    <property type="entry name" value="LZTFL1"/>
</dbReference>
<reference evidence="9" key="2">
    <citation type="submission" date="2025-09" db="UniProtKB">
        <authorList>
            <consortium name="Ensembl"/>
        </authorList>
    </citation>
    <scope>IDENTIFICATION</scope>
</reference>
<protein>
    <recommendedName>
        <fullName evidence="3">Leucine zipper transcription factor-like protein 1</fullName>
    </recommendedName>
</protein>
<dbReference type="GO" id="GO:0005737">
    <property type="term" value="C:cytoplasm"/>
    <property type="evidence" value="ECO:0007669"/>
    <property type="project" value="UniProtKB-SubCell"/>
</dbReference>
<dbReference type="GeneTree" id="ENSGT00390000016415"/>
<accession>A0A674K3I4</accession>
<reference evidence="9" key="1">
    <citation type="submission" date="2025-08" db="UniProtKB">
        <authorList>
            <consortium name="Ensembl"/>
        </authorList>
    </citation>
    <scope>IDENTIFICATION</scope>
</reference>
<dbReference type="PANTHER" id="PTHR21635">
    <property type="entry name" value="LEUCINE ZIPPER TRANSCRIPTION FACTOR LIKE"/>
    <property type="match status" value="1"/>
</dbReference>
<proteinExistence type="inferred from homology"/>
<evidence type="ECO:0000256" key="8">
    <source>
        <dbReference type="SAM" id="MobiDB-lite"/>
    </source>
</evidence>
<name>A0A674K3I4_9SAUR</name>
<comment type="similarity">
    <text evidence="2">Belongs to the LZTFL1 family.</text>
</comment>
<dbReference type="AlphaFoldDB" id="A0A674K3I4"/>
<dbReference type="Proteomes" id="UP000472274">
    <property type="component" value="Unplaced"/>
</dbReference>
<evidence type="ECO:0000256" key="2">
    <source>
        <dbReference type="ARBA" id="ARBA00008868"/>
    </source>
</evidence>
<keyword evidence="5" id="KW-0175">Coiled coil</keyword>
<evidence type="ECO:0000256" key="5">
    <source>
        <dbReference type="ARBA" id="ARBA00023054"/>
    </source>
</evidence>
<feature type="region of interest" description="Disordered" evidence="8">
    <location>
        <begin position="1"/>
        <end position="21"/>
    </location>
</feature>
<comment type="function">
    <text evidence="6">Regulates ciliary localization of the BBSome complex. Together with the BBSome complex, controls SMO ciliary trafficking and contributes to the sonic hedgehog (SHH) pathway regulation. May play a role in neurite outgrowth. May have tumor suppressor function.</text>
</comment>
<dbReference type="Ensembl" id="ENSTMTT00000029576.1">
    <property type="protein sequence ID" value="ENSTMTP00000028541.1"/>
    <property type="gene ID" value="ENSTMTG00000020712.1"/>
</dbReference>
<evidence type="ECO:0000313" key="9">
    <source>
        <dbReference type="Ensembl" id="ENSTMTP00000028541.1"/>
    </source>
</evidence>
<sequence>MIPSIASLRRRHQETSLESKSGIWKAAHRAELGLNDHHQNEVINYMRFARSKRGLRLKTVDSCFQDLKDSRYHEEGIIIKQKPEESKTLLPRINPEASVKLCIKYV</sequence>
<dbReference type="Pfam" id="PF15294">
    <property type="entry name" value="Leu_zip"/>
    <property type="match status" value="1"/>
</dbReference>
<evidence type="ECO:0000256" key="4">
    <source>
        <dbReference type="ARBA" id="ARBA00022490"/>
    </source>
</evidence>
<comment type="subcellular location">
    <subcellularLocation>
        <location evidence="1">Cytoplasm</location>
    </subcellularLocation>
</comment>
<keyword evidence="4" id="KW-0963">Cytoplasm</keyword>
<dbReference type="PANTHER" id="PTHR21635:SF0">
    <property type="entry name" value="LEUCINE ZIPPER TRANSCRIPTION FACTOR-LIKE PROTEIN 1"/>
    <property type="match status" value="1"/>
</dbReference>
<dbReference type="InParanoid" id="A0A674K3I4"/>
<dbReference type="GO" id="GO:1903565">
    <property type="term" value="P:negative regulation of protein localization to cilium"/>
    <property type="evidence" value="ECO:0007669"/>
    <property type="project" value="TreeGrafter"/>
</dbReference>
<comment type="subunit">
    <text evidence="7">Self-associates. Interacts with BBS9; the interaction mediates the association of LZTL1 with the BBsome complex and regulates BBSome ciliary trafficking.</text>
</comment>
<evidence type="ECO:0000256" key="3">
    <source>
        <dbReference type="ARBA" id="ARBA00018920"/>
    </source>
</evidence>
<keyword evidence="10" id="KW-1185">Reference proteome</keyword>
<organism evidence="9 10">
    <name type="scientific">Terrapene triunguis</name>
    <name type="common">Three-toed box turtle</name>
    <dbReference type="NCBI Taxonomy" id="2587831"/>
    <lineage>
        <taxon>Eukaryota</taxon>
        <taxon>Metazoa</taxon>
        <taxon>Chordata</taxon>
        <taxon>Craniata</taxon>
        <taxon>Vertebrata</taxon>
        <taxon>Euteleostomi</taxon>
        <taxon>Archelosauria</taxon>
        <taxon>Testudinata</taxon>
        <taxon>Testudines</taxon>
        <taxon>Cryptodira</taxon>
        <taxon>Durocryptodira</taxon>
        <taxon>Testudinoidea</taxon>
        <taxon>Emydidae</taxon>
        <taxon>Terrapene</taxon>
    </lineage>
</organism>